<feature type="DNA-binding region" description="Homeobox" evidence="8">
    <location>
        <begin position="434"/>
        <end position="496"/>
    </location>
</feature>
<keyword evidence="3" id="KW-0805">Transcription regulation</keyword>
<dbReference type="STRING" id="63057.A0A2P5EZ20"/>
<dbReference type="Pfam" id="PF05920">
    <property type="entry name" value="Homeobox_KN"/>
    <property type="match status" value="1"/>
</dbReference>
<evidence type="ECO:0000313" key="12">
    <source>
        <dbReference type="Proteomes" id="UP000237000"/>
    </source>
</evidence>
<dbReference type="EMBL" id="JXTC01000080">
    <property type="protein sequence ID" value="PON90786.1"/>
    <property type="molecule type" value="Genomic_DNA"/>
</dbReference>
<dbReference type="FunCoup" id="A0A2P5EZ20">
    <property type="interactions" value="405"/>
</dbReference>
<proteinExistence type="inferred from homology"/>
<dbReference type="CDD" id="cd00086">
    <property type="entry name" value="homeodomain"/>
    <property type="match status" value="1"/>
</dbReference>
<keyword evidence="6" id="KW-0804">Transcription</keyword>
<dbReference type="Proteomes" id="UP000237000">
    <property type="component" value="Unassembled WGS sequence"/>
</dbReference>
<dbReference type="AlphaFoldDB" id="A0A2P5EZ20"/>
<dbReference type="SUPFAM" id="SSF46689">
    <property type="entry name" value="Homeodomain-like"/>
    <property type="match status" value="1"/>
</dbReference>
<keyword evidence="7 8" id="KW-0539">Nucleus</keyword>
<keyword evidence="5 8" id="KW-0371">Homeobox</keyword>
<keyword evidence="4 8" id="KW-0238">DNA-binding</keyword>
<evidence type="ECO:0000256" key="5">
    <source>
        <dbReference type="ARBA" id="ARBA00023155"/>
    </source>
</evidence>
<feature type="compositionally biased region" description="Basic and acidic residues" evidence="9">
    <location>
        <begin position="545"/>
        <end position="558"/>
    </location>
</feature>
<gene>
    <name evidence="11" type="primary">TorBLH9</name>
    <name evidence="11" type="ORF">TorRG33x02_134240</name>
</gene>
<evidence type="ECO:0000256" key="6">
    <source>
        <dbReference type="ARBA" id="ARBA00023163"/>
    </source>
</evidence>
<dbReference type="InParanoid" id="A0A2P5EZ20"/>
<dbReference type="Gene3D" id="1.10.10.60">
    <property type="entry name" value="Homeodomain-like"/>
    <property type="match status" value="1"/>
</dbReference>
<dbReference type="InterPro" id="IPR006563">
    <property type="entry name" value="POX_dom"/>
</dbReference>
<keyword evidence="12" id="KW-1185">Reference proteome</keyword>
<evidence type="ECO:0000256" key="7">
    <source>
        <dbReference type="ARBA" id="ARBA00023242"/>
    </source>
</evidence>
<organism evidence="11 12">
    <name type="scientific">Trema orientale</name>
    <name type="common">Charcoal tree</name>
    <name type="synonym">Celtis orientalis</name>
    <dbReference type="NCBI Taxonomy" id="63057"/>
    <lineage>
        <taxon>Eukaryota</taxon>
        <taxon>Viridiplantae</taxon>
        <taxon>Streptophyta</taxon>
        <taxon>Embryophyta</taxon>
        <taxon>Tracheophyta</taxon>
        <taxon>Spermatophyta</taxon>
        <taxon>Magnoliopsida</taxon>
        <taxon>eudicotyledons</taxon>
        <taxon>Gunneridae</taxon>
        <taxon>Pentapetalae</taxon>
        <taxon>rosids</taxon>
        <taxon>fabids</taxon>
        <taxon>Rosales</taxon>
        <taxon>Cannabaceae</taxon>
        <taxon>Trema</taxon>
    </lineage>
</organism>
<dbReference type="FunFam" id="1.10.10.60:FF:000117">
    <property type="entry name" value="BEL1-like homeodomain protein 9"/>
    <property type="match status" value="1"/>
</dbReference>
<protein>
    <submittedName>
        <fullName evidence="11">Homeodomain transcription factor</fullName>
    </submittedName>
</protein>
<dbReference type="Pfam" id="PF07526">
    <property type="entry name" value="POX"/>
    <property type="match status" value="1"/>
</dbReference>
<evidence type="ECO:0000313" key="11">
    <source>
        <dbReference type="EMBL" id="PON90786.1"/>
    </source>
</evidence>
<evidence type="ECO:0000256" key="8">
    <source>
        <dbReference type="PROSITE-ProRule" id="PRU00108"/>
    </source>
</evidence>
<dbReference type="InterPro" id="IPR050224">
    <property type="entry name" value="TALE_homeobox"/>
</dbReference>
<dbReference type="GO" id="GO:0005634">
    <property type="term" value="C:nucleus"/>
    <property type="evidence" value="ECO:0007669"/>
    <property type="project" value="UniProtKB-SubCell"/>
</dbReference>
<dbReference type="SMART" id="SM00574">
    <property type="entry name" value="POX"/>
    <property type="match status" value="1"/>
</dbReference>
<dbReference type="PANTHER" id="PTHR11850">
    <property type="entry name" value="HOMEOBOX PROTEIN TRANSCRIPTION FACTORS"/>
    <property type="match status" value="1"/>
</dbReference>
<feature type="compositionally biased region" description="Basic and acidic residues" evidence="9">
    <location>
        <begin position="512"/>
        <end position="528"/>
    </location>
</feature>
<sequence>MAEGFEPYHVPQQSRRDKLRVVATQSTHHPSSASACIEEAAAAAAAASFHGCAATGLLPLTSSYDPSDLLTCAPHPHLSPAAGVGKQSPVPAGCGTAVVAKEEGVVNLMGLVNGSSSTSSSSNFRNPFLDPASIQDINNNPFLFSSQALQNLRDFDHHGFNNGVFKPEPLSLSLSSHRDPTRIQNTDNNNHNSSNTNVPLELNLQRFGSAIYGGGSTTNANNTTTVAIVGGGGDDGVGSRSAVPLGPFTGYASILKGSRFLKPAQQLLEEFCEVGGRVVYPEKLTGDSSLMESPVESLSSGAGGLNVDEVELSSGVTDGSESSRKKKSRLISMLDEVYRRYKQYYQQMQAVVTSFEYVAGLGNAAPYANLAVKTMTKHFRCLKNAIMDQLQFSNKDNSHTNHGKEEVPIFRNSNRGVYSQRPIHGSGFLEHQPVWRPQRGLPERAVTVLRAWLFEHFLHPYPTDTDKLMLAKQTGLSRSQVSNWFINARVRLWKPMVEEIHMLETRQAQKASQREDRNSSRPSAHEHIPSANSLAGENPSTSIHRVHDNTSKRTRNDVPHNMPVAGGSEEMSLTYDNLPSHLQVGAAAMSMAGVGSNGVSLTLGLHQNNGGIGLSEPFPINAAQRFGLGLEGNGEGYVMGAFEAQNRHFGRDVIGGQLLHDFVG</sequence>
<accession>A0A2P5EZ20</accession>
<feature type="region of interest" description="Disordered" evidence="9">
    <location>
        <begin position="506"/>
        <end position="565"/>
    </location>
</feature>
<evidence type="ECO:0000256" key="1">
    <source>
        <dbReference type="ARBA" id="ARBA00004123"/>
    </source>
</evidence>
<dbReference type="InterPro" id="IPR009057">
    <property type="entry name" value="Homeodomain-like_sf"/>
</dbReference>
<dbReference type="InterPro" id="IPR008422">
    <property type="entry name" value="KN_HD"/>
</dbReference>
<evidence type="ECO:0000256" key="3">
    <source>
        <dbReference type="ARBA" id="ARBA00023015"/>
    </source>
</evidence>
<dbReference type="GO" id="GO:0003677">
    <property type="term" value="F:DNA binding"/>
    <property type="evidence" value="ECO:0007669"/>
    <property type="project" value="UniProtKB-UniRule"/>
</dbReference>
<dbReference type="SMART" id="SM00389">
    <property type="entry name" value="HOX"/>
    <property type="match status" value="1"/>
</dbReference>
<comment type="subcellular location">
    <subcellularLocation>
        <location evidence="1 8">Nucleus</location>
    </subcellularLocation>
</comment>
<dbReference type="GO" id="GO:0006355">
    <property type="term" value="P:regulation of DNA-templated transcription"/>
    <property type="evidence" value="ECO:0007669"/>
    <property type="project" value="InterPro"/>
</dbReference>
<reference evidence="12" key="1">
    <citation type="submission" date="2016-06" db="EMBL/GenBank/DDBJ databases">
        <title>Parallel loss of symbiosis genes in relatives of nitrogen-fixing non-legume Parasponia.</title>
        <authorList>
            <person name="Van Velzen R."/>
            <person name="Holmer R."/>
            <person name="Bu F."/>
            <person name="Rutten L."/>
            <person name="Van Zeijl A."/>
            <person name="Liu W."/>
            <person name="Santuari L."/>
            <person name="Cao Q."/>
            <person name="Sharma T."/>
            <person name="Shen D."/>
            <person name="Roswanjaya Y."/>
            <person name="Wardhani T."/>
            <person name="Kalhor M.S."/>
            <person name="Jansen J."/>
            <person name="Van den Hoogen J."/>
            <person name="Gungor B."/>
            <person name="Hartog M."/>
            <person name="Hontelez J."/>
            <person name="Verver J."/>
            <person name="Yang W.-C."/>
            <person name="Schijlen E."/>
            <person name="Repin R."/>
            <person name="Schilthuizen M."/>
            <person name="Schranz E."/>
            <person name="Heidstra R."/>
            <person name="Miyata K."/>
            <person name="Fedorova E."/>
            <person name="Kohlen W."/>
            <person name="Bisseling T."/>
            <person name="Smit S."/>
            <person name="Geurts R."/>
        </authorList>
    </citation>
    <scope>NUCLEOTIDE SEQUENCE [LARGE SCALE GENOMIC DNA]</scope>
    <source>
        <strain evidence="12">cv. RG33-2</strain>
    </source>
</reference>
<comment type="similarity">
    <text evidence="2">Belongs to the TALE/BELL homeobox family.</text>
</comment>
<comment type="caution">
    <text evidence="11">The sequence shown here is derived from an EMBL/GenBank/DDBJ whole genome shotgun (WGS) entry which is preliminary data.</text>
</comment>
<evidence type="ECO:0000256" key="4">
    <source>
        <dbReference type="ARBA" id="ARBA00023125"/>
    </source>
</evidence>
<dbReference type="PROSITE" id="PS50071">
    <property type="entry name" value="HOMEOBOX_2"/>
    <property type="match status" value="1"/>
</dbReference>
<evidence type="ECO:0000259" key="10">
    <source>
        <dbReference type="PROSITE" id="PS50071"/>
    </source>
</evidence>
<dbReference type="InterPro" id="IPR001356">
    <property type="entry name" value="HD"/>
</dbReference>
<evidence type="ECO:0000256" key="9">
    <source>
        <dbReference type="SAM" id="MobiDB-lite"/>
    </source>
</evidence>
<dbReference type="OrthoDB" id="10056939at2759"/>
<name>A0A2P5EZ20_TREOI</name>
<feature type="domain" description="Homeobox" evidence="10">
    <location>
        <begin position="432"/>
        <end position="495"/>
    </location>
</feature>
<feature type="compositionally biased region" description="Polar residues" evidence="9">
    <location>
        <begin position="530"/>
        <end position="543"/>
    </location>
</feature>
<evidence type="ECO:0000256" key="2">
    <source>
        <dbReference type="ARBA" id="ARBA00006454"/>
    </source>
</evidence>